<dbReference type="EMBL" id="CP001715">
    <property type="protein sequence ID" value="ACV35649.1"/>
    <property type="molecule type" value="Genomic_DNA"/>
</dbReference>
<gene>
    <name evidence="1" type="ordered locus">CAP2UW1_2359</name>
</gene>
<organism evidence="1">
    <name type="scientific">Accumulibacter regalis</name>
    <dbReference type="NCBI Taxonomy" id="522306"/>
    <lineage>
        <taxon>Bacteria</taxon>
        <taxon>Pseudomonadati</taxon>
        <taxon>Pseudomonadota</taxon>
        <taxon>Betaproteobacteria</taxon>
        <taxon>Candidatus Accumulibacter</taxon>
    </lineage>
</organism>
<accession>C7RQ63</accession>
<dbReference type="KEGG" id="app:CAP2UW1_2359"/>
<protein>
    <submittedName>
        <fullName evidence="1">Uncharacterized protein</fullName>
    </submittedName>
</protein>
<dbReference type="AlphaFoldDB" id="C7RQ63"/>
<dbReference type="HOGENOM" id="CLU_3004136_0_0_4"/>
<reference evidence="1" key="1">
    <citation type="submission" date="2009-08" db="EMBL/GenBank/DDBJ databases">
        <authorList>
            <consortium name="US DOE Joint Genome Institute"/>
            <person name="Lucas S."/>
            <person name="Copeland A."/>
            <person name="Lapidus A."/>
            <person name="Glavina del Rio T."/>
            <person name="Dalin E."/>
            <person name="Tice H."/>
            <person name="Bruce D."/>
            <person name="Barry K."/>
            <person name="Pitluck S."/>
            <person name="Lowry S."/>
            <person name="Larimer F."/>
            <person name="Land M."/>
            <person name="Hauser L."/>
            <person name="Kyrpides N."/>
            <person name="Ivanova N."/>
            <person name="McMahon K.D."/>
            <person name="Hugenholtz P."/>
        </authorList>
    </citation>
    <scope>NUCLEOTIDE SEQUENCE</scope>
    <source>
        <strain evidence="1">UW-1</strain>
    </source>
</reference>
<sequence length="56" mass="6860">MNRIQKWFEQIAVVCLEERHRWALAQEIFGKRRVDVSMLEKPACWRRRSRTYGAPR</sequence>
<dbReference type="eggNOG" id="ENOG5033MUY">
    <property type="taxonomic scope" value="Bacteria"/>
</dbReference>
<reference evidence="1" key="2">
    <citation type="submission" date="2009-09" db="EMBL/GenBank/DDBJ databases">
        <title>Complete sequence of chromosome of Candidatus Accumulibacter phosphatis clade IIA str. UW-1.</title>
        <authorList>
            <consortium name="US DOE Joint Genome Institute"/>
            <person name="Martin H.G."/>
            <person name="Ivanova N."/>
            <person name="Kunin V."/>
            <person name="Warnecke F."/>
            <person name="Barry K."/>
            <person name="He S."/>
            <person name="Salamov A."/>
            <person name="Szeto E."/>
            <person name="Dalin E."/>
            <person name="Pangilinan J.L."/>
            <person name="Lapidus A."/>
            <person name="Lowry S."/>
            <person name="Kyrpides N.C."/>
            <person name="McMahon K.D."/>
            <person name="Hugenholtz P."/>
        </authorList>
    </citation>
    <scope>NUCLEOTIDE SEQUENCE [LARGE SCALE GENOMIC DNA]</scope>
    <source>
        <strain evidence="1">UW-1</strain>
    </source>
</reference>
<proteinExistence type="predicted"/>
<evidence type="ECO:0000313" key="1">
    <source>
        <dbReference type="EMBL" id="ACV35649.1"/>
    </source>
</evidence>
<name>C7RQ63_ACCRE</name>